<accession>S4PFJ7</accession>
<protein>
    <submittedName>
        <fullName evidence="1">Uncharacterized protein</fullName>
    </submittedName>
</protein>
<dbReference type="AlphaFoldDB" id="S4PFJ7"/>
<evidence type="ECO:0000313" key="1">
    <source>
        <dbReference type="EMBL" id="JAA86005.1"/>
    </source>
</evidence>
<name>S4PFJ7_9NEOP</name>
<proteinExistence type="predicted"/>
<organism evidence="1">
    <name type="scientific">Pararge aegeria</name>
    <name type="common">speckled wood butterfly</name>
    <dbReference type="NCBI Taxonomy" id="116150"/>
    <lineage>
        <taxon>Eukaryota</taxon>
        <taxon>Metazoa</taxon>
        <taxon>Ecdysozoa</taxon>
        <taxon>Arthropoda</taxon>
        <taxon>Hexapoda</taxon>
        <taxon>Insecta</taxon>
        <taxon>Pterygota</taxon>
        <taxon>Neoptera</taxon>
        <taxon>Endopterygota</taxon>
        <taxon>Lepidoptera</taxon>
        <taxon>Glossata</taxon>
        <taxon>Ditrysia</taxon>
        <taxon>Papilionoidea</taxon>
        <taxon>Nymphalidae</taxon>
        <taxon>Satyrinae</taxon>
        <taxon>Satyrini</taxon>
        <taxon>Parargina</taxon>
        <taxon>Pararge</taxon>
    </lineage>
</organism>
<sequence length="79" mass="9412">MYPNLRHKLYFVRGPLSYINREDTSHRYRVPSSCLYLRFMQSLKIPKTCSNLLNRPWCALKICTYSTRKPNTSITLCDH</sequence>
<reference evidence="1" key="1">
    <citation type="journal article" date="2013" name="BMC Genomics">
        <title>Unscrambling butterfly oogenesis.</title>
        <authorList>
            <person name="Carter J.M."/>
            <person name="Baker S.C."/>
            <person name="Pink R."/>
            <person name="Carter D.R."/>
            <person name="Collins A."/>
            <person name="Tomlin J."/>
            <person name="Gibbs M."/>
            <person name="Breuker C.J."/>
        </authorList>
    </citation>
    <scope>NUCLEOTIDE SEQUENCE</scope>
    <source>
        <tissue evidence="1">Ovary</tissue>
    </source>
</reference>
<dbReference type="EMBL" id="GAIX01006555">
    <property type="protein sequence ID" value="JAA86005.1"/>
    <property type="molecule type" value="Transcribed_RNA"/>
</dbReference>
<reference evidence="1" key="2">
    <citation type="submission" date="2013-05" db="EMBL/GenBank/DDBJ databases">
        <authorList>
            <person name="Carter J.-M."/>
            <person name="Baker S.C."/>
            <person name="Pink R."/>
            <person name="Carter D.R.F."/>
            <person name="Collins A."/>
            <person name="Tomlin J."/>
            <person name="Gibbs M."/>
            <person name="Breuker C.J."/>
        </authorList>
    </citation>
    <scope>NUCLEOTIDE SEQUENCE</scope>
    <source>
        <tissue evidence="1">Ovary</tissue>
    </source>
</reference>